<comment type="caution">
    <text evidence="3">The sequence shown here is derived from an EMBL/GenBank/DDBJ whole genome shotgun (WGS) entry which is preliminary data.</text>
</comment>
<name>A0A9W9Z742_9CNID</name>
<sequence>NRISYHSKLRWSCQVLEKEDDGVEFVNTSKLIWVRLLYISLLYYYYYQMGSRHTRQDHLEADGAECSHQASKRSNYSSQRRKRDRRKTRLQADRPATVFVCEQCQRDCHPASETIIKSTDPVVLQDCRKPT</sequence>
<feature type="compositionally biased region" description="Basic residues" evidence="1">
    <location>
        <begin position="79"/>
        <end position="89"/>
    </location>
</feature>
<evidence type="ECO:0000313" key="4">
    <source>
        <dbReference type="Proteomes" id="UP001163046"/>
    </source>
</evidence>
<evidence type="ECO:0000313" key="3">
    <source>
        <dbReference type="EMBL" id="KAJ7375634.1"/>
    </source>
</evidence>
<keyword evidence="2" id="KW-0472">Membrane</keyword>
<feature type="region of interest" description="Disordered" evidence="1">
    <location>
        <begin position="61"/>
        <end position="91"/>
    </location>
</feature>
<proteinExistence type="predicted"/>
<feature type="non-terminal residue" evidence="3">
    <location>
        <position position="1"/>
    </location>
</feature>
<gene>
    <name evidence="3" type="ORF">OS493_039938</name>
</gene>
<dbReference type="AlphaFoldDB" id="A0A9W9Z742"/>
<accession>A0A9W9Z742</accession>
<evidence type="ECO:0000256" key="2">
    <source>
        <dbReference type="SAM" id="Phobius"/>
    </source>
</evidence>
<reference evidence="3" key="1">
    <citation type="submission" date="2023-01" db="EMBL/GenBank/DDBJ databases">
        <title>Genome assembly of the deep-sea coral Lophelia pertusa.</title>
        <authorList>
            <person name="Herrera S."/>
            <person name="Cordes E."/>
        </authorList>
    </citation>
    <scope>NUCLEOTIDE SEQUENCE</scope>
    <source>
        <strain evidence="3">USNM1676648</strain>
        <tissue evidence="3">Polyp</tissue>
    </source>
</reference>
<evidence type="ECO:0000256" key="1">
    <source>
        <dbReference type="SAM" id="MobiDB-lite"/>
    </source>
</evidence>
<keyword evidence="2" id="KW-1133">Transmembrane helix</keyword>
<dbReference type="Proteomes" id="UP001163046">
    <property type="component" value="Unassembled WGS sequence"/>
</dbReference>
<feature type="transmembrane region" description="Helical" evidence="2">
    <location>
        <begin position="31"/>
        <end position="47"/>
    </location>
</feature>
<dbReference type="EMBL" id="MU826612">
    <property type="protein sequence ID" value="KAJ7375634.1"/>
    <property type="molecule type" value="Genomic_DNA"/>
</dbReference>
<organism evidence="3 4">
    <name type="scientific">Desmophyllum pertusum</name>
    <dbReference type="NCBI Taxonomy" id="174260"/>
    <lineage>
        <taxon>Eukaryota</taxon>
        <taxon>Metazoa</taxon>
        <taxon>Cnidaria</taxon>
        <taxon>Anthozoa</taxon>
        <taxon>Hexacorallia</taxon>
        <taxon>Scleractinia</taxon>
        <taxon>Caryophylliina</taxon>
        <taxon>Caryophylliidae</taxon>
        <taxon>Desmophyllum</taxon>
    </lineage>
</organism>
<feature type="compositionally biased region" description="Polar residues" evidence="1">
    <location>
        <begin position="68"/>
        <end position="78"/>
    </location>
</feature>
<keyword evidence="2" id="KW-0812">Transmembrane</keyword>
<protein>
    <submittedName>
        <fullName evidence="3">Uncharacterized protein</fullName>
    </submittedName>
</protein>
<keyword evidence="4" id="KW-1185">Reference proteome</keyword>